<organism evidence="5 6">
    <name type="scientific">Crassostrea virginica</name>
    <name type="common">Eastern oyster</name>
    <dbReference type="NCBI Taxonomy" id="6565"/>
    <lineage>
        <taxon>Eukaryota</taxon>
        <taxon>Metazoa</taxon>
        <taxon>Spiralia</taxon>
        <taxon>Lophotrochozoa</taxon>
        <taxon>Mollusca</taxon>
        <taxon>Bivalvia</taxon>
        <taxon>Autobranchia</taxon>
        <taxon>Pteriomorphia</taxon>
        <taxon>Ostreida</taxon>
        <taxon>Ostreoidea</taxon>
        <taxon>Ostreidae</taxon>
        <taxon>Crassostrea</taxon>
    </lineage>
</organism>
<proteinExistence type="predicted"/>
<sequence>MWRPLTCVLVLVIVSGAETVSPPSCTFDNGWCQWRPLNNSLGFTWHMGSGPTIDRLSGPDGDHTTTHGKYIFIKGRDAQGKSRNTSAVLESDVAVTSGMQISFWYYMNGIGIGSLTLAMSEGNGSVTTLWEKEGRQGPSWIQATVDLPPGNYVISFKATTRLFYGSDLAIDDVEIGPVPTTTNPPPTTLPPSSELPFFCNFDSSAGLCGLQLIPSLGNTVGWNMTSHTKSFSHHGHTYIHGDASGEKGKYLLLSNWNQGENGDAAQIVSPFFRNDGASCLSLTLYLPGISSGTLSVYQKLQSEKELKLLHEEAYKNDVSGNWSSLLVTLKESTLFQVILEGSYTGYNASVIGVDDIKIEHGACVHTTTSVSTKPPTSAASPTSSETSTKSTKLTTKSVTSTQVGISSNPTTSLVSSNLHTSSTSLNKISTTMSSSLSSPEATSSFMTSTPSSVSSTTSSMTTPTFSSTSTFPISTIQRPTTTVASPASVSTTVSSTNSPAFSSTSVSSTESSTNSPALSSTSVLSTESSTNSPALSSTYVSSTVSSTTPSTLSSTSVSSTESSTNSPALSSTYVSSTVSSTTPSTLSSTSVSSTESSTNSPALSSTYVSSTVSSTNSPALSSTSVSSTESSTNSPALSTTTVSPTVSFTTPSTLSLTSISSSVPFSIKHTRTMLTTEADIQTTTLKSEFTSLLNATKTSESSLSSTSSSTILLSTVMSVLQSTPSKKPTMKSSTPTSPTPEVTSSTDFPTEASNTSGRETTAIVLGVCLPIIALVIISVIVLICKKDNSMNSIQCQKRTRRKEEKYSNVTIEMSAKQNGVEHVQVAVTGFRTLET</sequence>
<dbReference type="GO" id="GO:0016020">
    <property type="term" value="C:membrane"/>
    <property type="evidence" value="ECO:0007669"/>
    <property type="project" value="InterPro"/>
</dbReference>
<name>A0A8B8E670_CRAVI</name>
<feature type="compositionally biased region" description="Low complexity" evidence="1">
    <location>
        <begin position="367"/>
        <end position="401"/>
    </location>
</feature>
<dbReference type="Proteomes" id="UP000694844">
    <property type="component" value="Chromosome 4"/>
</dbReference>
<dbReference type="GeneID" id="111131765"/>
<feature type="region of interest" description="Disordered" evidence="1">
    <location>
        <begin position="722"/>
        <end position="756"/>
    </location>
</feature>
<protein>
    <submittedName>
        <fullName evidence="6">Uncharacterized serine-rich protein C215.13-like isoform X1</fullName>
    </submittedName>
</protein>
<dbReference type="KEGG" id="cvn:111131765"/>
<evidence type="ECO:0000259" key="4">
    <source>
        <dbReference type="PROSITE" id="PS50060"/>
    </source>
</evidence>
<evidence type="ECO:0000313" key="5">
    <source>
        <dbReference type="Proteomes" id="UP000694844"/>
    </source>
</evidence>
<dbReference type="AlphaFoldDB" id="A0A8B8E670"/>
<keyword evidence="3" id="KW-0732">Signal</keyword>
<evidence type="ECO:0000256" key="2">
    <source>
        <dbReference type="SAM" id="Phobius"/>
    </source>
</evidence>
<dbReference type="Pfam" id="PF00629">
    <property type="entry name" value="MAM"/>
    <property type="match status" value="2"/>
</dbReference>
<dbReference type="Gene3D" id="2.60.120.200">
    <property type="match status" value="2"/>
</dbReference>
<dbReference type="OrthoDB" id="6102619at2759"/>
<dbReference type="InterPro" id="IPR013320">
    <property type="entry name" value="ConA-like_dom_sf"/>
</dbReference>
<feature type="compositionally biased region" description="Polar residues" evidence="1">
    <location>
        <begin position="747"/>
        <end position="756"/>
    </location>
</feature>
<evidence type="ECO:0000313" key="6">
    <source>
        <dbReference type="RefSeq" id="XP_022335158.1"/>
    </source>
</evidence>
<evidence type="ECO:0000256" key="3">
    <source>
        <dbReference type="SAM" id="SignalP"/>
    </source>
</evidence>
<dbReference type="InterPro" id="IPR000998">
    <property type="entry name" value="MAM_dom"/>
</dbReference>
<dbReference type="SMART" id="SM00137">
    <property type="entry name" value="MAM"/>
    <property type="match status" value="2"/>
</dbReference>
<reference evidence="6" key="1">
    <citation type="submission" date="2025-08" db="UniProtKB">
        <authorList>
            <consortium name="RefSeq"/>
        </authorList>
    </citation>
    <scope>IDENTIFICATION</scope>
    <source>
        <tissue evidence="6">Whole sample</tissue>
    </source>
</reference>
<dbReference type="InterPro" id="IPR051560">
    <property type="entry name" value="MAM_domain-containing"/>
</dbReference>
<feature type="domain" description="MAM" evidence="4">
    <location>
        <begin position="197"/>
        <end position="365"/>
    </location>
</feature>
<keyword evidence="2" id="KW-0812">Transmembrane</keyword>
<keyword evidence="2" id="KW-1133">Transmembrane helix</keyword>
<dbReference type="CDD" id="cd06263">
    <property type="entry name" value="MAM"/>
    <property type="match status" value="2"/>
</dbReference>
<keyword evidence="5" id="KW-1185">Reference proteome</keyword>
<feature type="transmembrane region" description="Helical" evidence="2">
    <location>
        <begin position="762"/>
        <end position="784"/>
    </location>
</feature>
<dbReference type="PROSITE" id="PS50060">
    <property type="entry name" value="MAM_2"/>
    <property type="match status" value="2"/>
</dbReference>
<feature type="compositionally biased region" description="Low complexity" evidence="1">
    <location>
        <begin position="722"/>
        <end position="746"/>
    </location>
</feature>
<feature type="chain" id="PRO_5034184068" evidence="3">
    <location>
        <begin position="20"/>
        <end position="835"/>
    </location>
</feature>
<keyword evidence="2" id="KW-0472">Membrane</keyword>
<dbReference type="SUPFAM" id="SSF49899">
    <property type="entry name" value="Concanavalin A-like lectins/glucanases"/>
    <property type="match status" value="2"/>
</dbReference>
<evidence type="ECO:0000256" key="1">
    <source>
        <dbReference type="SAM" id="MobiDB-lite"/>
    </source>
</evidence>
<dbReference type="RefSeq" id="XP_022335158.1">
    <property type="nucleotide sequence ID" value="XM_022479450.1"/>
</dbReference>
<feature type="signal peptide" evidence="3">
    <location>
        <begin position="1"/>
        <end position="19"/>
    </location>
</feature>
<feature type="region of interest" description="Disordered" evidence="1">
    <location>
        <begin position="430"/>
        <end position="646"/>
    </location>
</feature>
<accession>A0A8B8E670</accession>
<feature type="region of interest" description="Disordered" evidence="1">
    <location>
        <begin position="367"/>
        <end position="418"/>
    </location>
</feature>
<dbReference type="PANTHER" id="PTHR23282">
    <property type="entry name" value="APICAL ENDOSOMAL GLYCOPROTEIN PRECURSOR"/>
    <property type="match status" value="1"/>
</dbReference>
<feature type="domain" description="MAM" evidence="4">
    <location>
        <begin position="23"/>
        <end position="182"/>
    </location>
</feature>
<gene>
    <name evidence="6" type="primary">LOC111131765</name>
</gene>
<dbReference type="PANTHER" id="PTHR23282:SF101">
    <property type="entry name" value="MAM DOMAIN-CONTAINING PROTEIN"/>
    <property type="match status" value="1"/>
</dbReference>